<evidence type="ECO:0000256" key="4">
    <source>
        <dbReference type="ARBA" id="ARBA00022800"/>
    </source>
</evidence>
<dbReference type="GO" id="GO:0046872">
    <property type="term" value="F:metal ion binding"/>
    <property type="evidence" value="ECO:0007669"/>
    <property type="project" value="UniProtKB-UniRule"/>
</dbReference>
<feature type="binding site" evidence="9">
    <location>
        <begin position="265"/>
        <end position="266"/>
    </location>
    <ligand>
        <name>GMP</name>
        <dbReference type="ChEBI" id="CHEBI:58115"/>
    </ligand>
</feature>
<feature type="binding site" evidence="10">
    <location>
        <position position="65"/>
    </location>
    <ligand>
        <name>Mn(2+)</name>
        <dbReference type="ChEBI" id="CHEBI:29035"/>
        <label>1</label>
    </ligand>
</feature>
<keyword evidence="1 11" id="KW-0436">Ligase</keyword>
<dbReference type="RefSeq" id="WP_137697567.1">
    <property type="nucleotide sequence ID" value="NZ_CP061336.1"/>
</dbReference>
<dbReference type="Pfam" id="PF01139">
    <property type="entry name" value="RtcB"/>
    <property type="match status" value="1"/>
</dbReference>
<evidence type="ECO:0000256" key="2">
    <source>
        <dbReference type="ARBA" id="ARBA00022723"/>
    </source>
</evidence>
<feature type="binding site" evidence="10">
    <location>
        <position position="191"/>
    </location>
    <ligand>
        <name>Mn(2+)</name>
        <dbReference type="ChEBI" id="CHEBI:29035"/>
        <label>2</label>
    </ligand>
</feature>
<evidence type="ECO:0000256" key="8">
    <source>
        <dbReference type="PIRSR" id="PIRSR601233-1"/>
    </source>
</evidence>
<dbReference type="InterPro" id="IPR001233">
    <property type="entry name" value="RtcB"/>
</dbReference>
<keyword evidence="4" id="KW-0692">RNA repair</keyword>
<evidence type="ECO:0000256" key="1">
    <source>
        <dbReference type="ARBA" id="ARBA00022598"/>
    </source>
</evidence>
<dbReference type="GO" id="GO:0006396">
    <property type="term" value="P:RNA processing"/>
    <property type="evidence" value="ECO:0007669"/>
    <property type="project" value="InterPro"/>
</dbReference>
<keyword evidence="6 10" id="KW-0464">Manganese</keyword>
<comment type="catalytic activity">
    <reaction evidence="7">
        <text>a 3'-end 3'-phospho-ribonucleotide-RNA + a 5'-end dephospho-ribonucleoside-RNA + GTP = a ribonucleotidyl-ribonucleotide-RNA + GMP + diphosphate</text>
        <dbReference type="Rhea" id="RHEA:68076"/>
        <dbReference type="Rhea" id="RHEA-COMP:10463"/>
        <dbReference type="Rhea" id="RHEA-COMP:13936"/>
        <dbReference type="Rhea" id="RHEA-COMP:17355"/>
        <dbReference type="ChEBI" id="CHEBI:33019"/>
        <dbReference type="ChEBI" id="CHEBI:37565"/>
        <dbReference type="ChEBI" id="CHEBI:58115"/>
        <dbReference type="ChEBI" id="CHEBI:83062"/>
        <dbReference type="ChEBI" id="CHEBI:138284"/>
        <dbReference type="ChEBI" id="CHEBI:173118"/>
        <dbReference type="EC" id="6.5.1.8"/>
    </reaction>
</comment>
<dbReference type="GO" id="GO:0042245">
    <property type="term" value="P:RNA repair"/>
    <property type="evidence" value="ECO:0007669"/>
    <property type="project" value="UniProtKB-KW"/>
</dbReference>
<gene>
    <name evidence="11" type="primary">rtcB</name>
    <name evidence="12" type="ORF">EHE19_003135</name>
</gene>
<organism evidence="12 13">
    <name type="scientific">Ruminiclostridium herbifermentans</name>
    <dbReference type="NCBI Taxonomy" id="2488810"/>
    <lineage>
        <taxon>Bacteria</taxon>
        <taxon>Bacillati</taxon>
        <taxon>Bacillota</taxon>
        <taxon>Clostridia</taxon>
        <taxon>Eubacteriales</taxon>
        <taxon>Oscillospiraceae</taxon>
        <taxon>Ruminiclostridium</taxon>
    </lineage>
</organism>
<dbReference type="GO" id="GO:0003972">
    <property type="term" value="F:RNA ligase (ATP) activity"/>
    <property type="evidence" value="ECO:0007669"/>
    <property type="project" value="TreeGrafter"/>
</dbReference>
<dbReference type="InterPro" id="IPR017510">
    <property type="entry name" value="RtcB2"/>
</dbReference>
<dbReference type="OrthoDB" id="9802323at2"/>
<name>A0A4U7JFP5_9FIRM</name>
<proteinExistence type="inferred from homology"/>
<feature type="binding site" evidence="9">
    <location>
        <begin position="159"/>
        <end position="163"/>
    </location>
    <ligand>
        <name>GMP</name>
        <dbReference type="ChEBI" id="CHEBI:58115"/>
    </ligand>
</feature>
<dbReference type="InterPro" id="IPR036025">
    <property type="entry name" value="RtcB-like_sf"/>
</dbReference>
<sequence>MSNITIISSDKNWLVHAAVEQLKSVSKLPGVVKAIGLPDLHPGKTPVGAAIITENIIYPHLIGNDIGCGMAMFMTDLEKRKLKLERLISKLSKGINNVNFDEMLLKEINQARNNQNSLGLMNKSKNSENLEEVLLQAPEYEKSISSPLGSSLGTIGGGNHFAELQETESVFDEETFSHLGFDKKQIMLLVHSGSRGYGQTILDESIKLYEAQNGLQSTSSAAKEYLSKHDNAIFWAAINRELIAYRILRALGINTHTIKLVDSSHNSVSIKECDNKLLYIHRKGASPSDAGAVVIPGSRGSLTYLVMPSDNTCISGYSLAHGAGRKCERSMCKSRLENKYTKETIKYTKFKGRVICNDNNLLFEEAPEAYKNIDTVIQSLLDFGLIKVIATFKPILTYKNN</sequence>
<dbReference type="GO" id="GO:0170057">
    <property type="term" value="F:RNA ligase (GTP) activity"/>
    <property type="evidence" value="ECO:0007669"/>
    <property type="project" value="UniProtKB-EC"/>
</dbReference>
<feature type="binding site" evidence="9">
    <location>
        <position position="399"/>
    </location>
    <ligand>
        <name>GMP</name>
        <dbReference type="ChEBI" id="CHEBI:58115"/>
    </ligand>
</feature>
<dbReference type="Gene3D" id="3.90.1860.10">
    <property type="entry name" value="tRNA-splicing ligase RtcB"/>
    <property type="match status" value="1"/>
</dbReference>
<reference evidence="12 13" key="1">
    <citation type="submission" date="2020-09" db="EMBL/GenBank/DDBJ databases">
        <title>Characterization and genome sequencing of Ruminiclostridium sp. nov. MA18.</title>
        <authorList>
            <person name="Rettenmaier R."/>
            <person name="Kowollik M.-L."/>
            <person name="Liebl W."/>
            <person name="Zverlov V."/>
        </authorList>
    </citation>
    <scope>NUCLEOTIDE SEQUENCE [LARGE SCALE GENOMIC DNA]</scope>
    <source>
        <strain evidence="12 13">MA18</strain>
    </source>
</reference>
<evidence type="ECO:0000256" key="3">
    <source>
        <dbReference type="ARBA" id="ARBA00022741"/>
    </source>
</evidence>
<comment type="subunit">
    <text evidence="11">Monomer.</text>
</comment>
<dbReference type="KEGG" id="rher:EHE19_003135"/>
<comment type="cofactor">
    <cofactor evidence="10 11">
        <name>Mn(2+)</name>
        <dbReference type="ChEBI" id="CHEBI:29035"/>
    </cofactor>
    <text evidence="10 11">Binds 2 manganese ions per subunit.</text>
</comment>
<evidence type="ECO:0000256" key="7">
    <source>
        <dbReference type="ARBA" id="ARBA00047746"/>
    </source>
</evidence>
<dbReference type="EC" id="6.5.1.-" evidence="11"/>
<keyword evidence="5 9" id="KW-0342">GTP-binding</keyword>
<evidence type="ECO:0000256" key="5">
    <source>
        <dbReference type="ARBA" id="ARBA00023134"/>
    </source>
</evidence>
<evidence type="ECO:0000256" key="11">
    <source>
        <dbReference type="RuleBase" id="RU371113"/>
    </source>
</evidence>
<dbReference type="PANTHER" id="PTHR11118:SF1">
    <property type="entry name" value="RNA-SPLICING LIGASE RTCB HOMOLOG"/>
    <property type="match status" value="1"/>
</dbReference>
<dbReference type="NCBIfam" id="TIGR03073">
    <property type="entry name" value="release_rtcB"/>
    <property type="match status" value="1"/>
</dbReference>
<evidence type="ECO:0000256" key="6">
    <source>
        <dbReference type="ARBA" id="ARBA00023211"/>
    </source>
</evidence>
<feature type="binding site" evidence="10">
    <location>
        <position position="265"/>
    </location>
    <ligand>
        <name>Mn(2+)</name>
        <dbReference type="ChEBI" id="CHEBI:29035"/>
        <label>2</label>
    </ligand>
</feature>
<evidence type="ECO:0000313" key="13">
    <source>
        <dbReference type="Proteomes" id="UP000306409"/>
    </source>
</evidence>
<feature type="binding site" evidence="10">
    <location>
        <position position="160"/>
    </location>
    <ligand>
        <name>Mn(2+)</name>
        <dbReference type="ChEBI" id="CHEBI:29035"/>
        <label>1</label>
    </ligand>
</feature>
<dbReference type="SUPFAM" id="SSF103365">
    <property type="entry name" value="Hypothetical protein PH1602"/>
    <property type="match status" value="1"/>
</dbReference>
<evidence type="ECO:0000256" key="9">
    <source>
        <dbReference type="PIRSR" id="PIRSR601233-2"/>
    </source>
</evidence>
<dbReference type="Proteomes" id="UP000306409">
    <property type="component" value="Chromosome"/>
</dbReference>
<feature type="active site" description="GMP-histidine intermediate" evidence="8">
    <location>
        <position position="321"/>
    </location>
</feature>
<feature type="binding site" evidence="9">
    <location>
        <begin position="321"/>
        <end position="324"/>
    </location>
    <ligand>
        <name>GMP</name>
        <dbReference type="ChEBI" id="CHEBI:58115"/>
    </ligand>
</feature>
<evidence type="ECO:0000256" key="10">
    <source>
        <dbReference type="PIRSR" id="PIRSR601233-3"/>
    </source>
</evidence>
<keyword evidence="3 9" id="KW-0547">Nucleotide-binding</keyword>
<dbReference type="EMBL" id="CP061336">
    <property type="protein sequence ID" value="QNU67528.1"/>
    <property type="molecule type" value="Genomic_DNA"/>
</dbReference>
<protein>
    <recommendedName>
        <fullName evidence="11">tRNA-splicing ligase RtcB</fullName>
        <ecNumber evidence="11">6.5.1.-</ecNumber>
    </recommendedName>
</protein>
<dbReference type="PANTHER" id="PTHR11118">
    <property type="entry name" value="RNA-SPLICING LIGASE RTCB HOMOLOG"/>
    <property type="match status" value="1"/>
</dbReference>
<dbReference type="AlphaFoldDB" id="A0A4U7JFP5"/>
<accession>A0A4U7JFP5</accession>
<evidence type="ECO:0000313" key="12">
    <source>
        <dbReference type="EMBL" id="QNU67528.1"/>
    </source>
</evidence>
<comment type="similarity">
    <text evidence="11">Belongs to the RtcB family.</text>
</comment>
<dbReference type="GO" id="GO:0005525">
    <property type="term" value="F:GTP binding"/>
    <property type="evidence" value="ECO:0007669"/>
    <property type="project" value="UniProtKB-KW"/>
</dbReference>
<keyword evidence="13" id="KW-1185">Reference proteome</keyword>
<keyword evidence="2 10" id="KW-0479">Metal-binding</keyword>